<dbReference type="OrthoDB" id="5826048at2759"/>
<dbReference type="Proteomes" id="UP000494206">
    <property type="component" value="Unassembled WGS sequence"/>
</dbReference>
<protein>
    <submittedName>
        <fullName evidence="2">Uncharacterized protein</fullName>
    </submittedName>
</protein>
<proteinExistence type="predicted"/>
<name>A0A8S1EU24_9PELO</name>
<evidence type="ECO:0000313" key="3">
    <source>
        <dbReference type="Proteomes" id="UP000494206"/>
    </source>
</evidence>
<evidence type="ECO:0000256" key="1">
    <source>
        <dbReference type="SAM" id="MobiDB-lite"/>
    </source>
</evidence>
<comment type="caution">
    <text evidence="2">The sequence shown here is derived from an EMBL/GenBank/DDBJ whole genome shotgun (WGS) entry which is preliminary data.</text>
</comment>
<organism evidence="2 3">
    <name type="scientific">Caenorhabditis bovis</name>
    <dbReference type="NCBI Taxonomy" id="2654633"/>
    <lineage>
        <taxon>Eukaryota</taxon>
        <taxon>Metazoa</taxon>
        <taxon>Ecdysozoa</taxon>
        <taxon>Nematoda</taxon>
        <taxon>Chromadorea</taxon>
        <taxon>Rhabditida</taxon>
        <taxon>Rhabditina</taxon>
        <taxon>Rhabditomorpha</taxon>
        <taxon>Rhabditoidea</taxon>
        <taxon>Rhabditidae</taxon>
        <taxon>Peloderinae</taxon>
        <taxon>Caenorhabditis</taxon>
    </lineage>
</organism>
<feature type="compositionally biased region" description="Polar residues" evidence="1">
    <location>
        <begin position="1"/>
        <end position="11"/>
    </location>
</feature>
<dbReference type="EMBL" id="CADEPM010000004">
    <property type="protein sequence ID" value="CAB3405502.1"/>
    <property type="molecule type" value="Genomic_DNA"/>
</dbReference>
<reference evidence="2 3" key="1">
    <citation type="submission" date="2020-04" db="EMBL/GenBank/DDBJ databases">
        <authorList>
            <person name="Laetsch R D."/>
            <person name="Stevens L."/>
            <person name="Kumar S."/>
            <person name="Blaxter L. M."/>
        </authorList>
    </citation>
    <scope>NUCLEOTIDE SEQUENCE [LARGE SCALE GENOMIC DNA]</scope>
</reference>
<keyword evidence="3" id="KW-1185">Reference proteome</keyword>
<feature type="region of interest" description="Disordered" evidence="1">
    <location>
        <begin position="1"/>
        <end position="33"/>
    </location>
</feature>
<evidence type="ECO:0000313" key="2">
    <source>
        <dbReference type="EMBL" id="CAB3405502.1"/>
    </source>
</evidence>
<accession>A0A8S1EU24</accession>
<sequence>MKRQTSSNVDSPRSRVHSAPPTENRKSSKASFLPPLAGVAIQIEKPTTPDPEKVRLILEQRISQALAGPSTILKAQKSSNDGLTTRRASLQRSSAITSQEMTLVPIDANELSMLRSINRNQQDGDMNEAVDDLYKHEYQDESDDEMEALRNRRKSSMVRQDEQEGMDASLAGVRLKPMVIKNSESRLSGYRHEKMRSSTKSGDLSVDQISGLVYDIDFDCYYNPKTDTYYRLMSHSKSGESSFLMPKEIL</sequence>
<gene>
    <name evidence="2" type="ORF">CBOVIS_LOCUS7690</name>
</gene>
<dbReference type="AlphaFoldDB" id="A0A8S1EU24"/>